<evidence type="ECO:0000313" key="3">
    <source>
        <dbReference type="EMBL" id="QNT78093.1"/>
    </source>
</evidence>
<name>A0A7H1NQN3_9PROT</name>
<dbReference type="AlphaFoldDB" id="A0A7H1NQN3"/>
<evidence type="ECO:0000256" key="1">
    <source>
        <dbReference type="ARBA" id="ARBA00023002"/>
    </source>
</evidence>
<dbReference type="Pfam" id="PF00171">
    <property type="entry name" value="Aldedh"/>
    <property type="match status" value="1"/>
</dbReference>
<dbReference type="InterPro" id="IPR015590">
    <property type="entry name" value="Aldehyde_DH_dom"/>
</dbReference>
<dbReference type="EMBL" id="CP060244">
    <property type="protein sequence ID" value="QNT78093.1"/>
    <property type="molecule type" value="Genomic_DNA"/>
</dbReference>
<protein>
    <submittedName>
        <fullName evidence="3">Succinate-semialdehyde dehydrogenase [NADP(+)] 1</fullName>
        <ecNumber evidence="3">1.2.1.79</ecNumber>
    </submittedName>
</protein>
<dbReference type="PANTHER" id="PTHR43217:SF2">
    <property type="entry name" value="SUCCINATE-SEMIALDEHYDE DEHYDROGENASE [NADP(+)]"/>
    <property type="match status" value="1"/>
</dbReference>
<gene>
    <name evidence="3" type="primary">gabD1_2</name>
    <name evidence="3" type="ORF">JGUZn3_08610</name>
</gene>
<organism evidence="3 4">
    <name type="scientific">Entomobacter blattae</name>
    <dbReference type="NCBI Taxonomy" id="2762277"/>
    <lineage>
        <taxon>Bacteria</taxon>
        <taxon>Pseudomonadati</taxon>
        <taxon>Pseudomonadota</taxon>
        <taxon>Alphaproteobacteria</taxon>
        <taxon>Acetobacterales</taxon>
        <taxon>Acetobacteraceae</taxon>
        <taxon>Entomobacter</taxon>
    </lineage>
</organism>
<dbReference type="GO" id="GO:0004777">
    <property type="term" value="F:succinate-semialdehyde dehydrogenase (NAD+) activity"/>
    <property type="evidence" value="ECO:0007669"/>
    <property type="project" value="TreeGrafter"/>
</dbReference>
<dbReference type="GO" id="GO:0036243">
    <property type="term" value="F:succinate-semialdehyde dehydrogenase (NADP+) activity"/>
    <property type="evidence" value="ECO:0007669"/>
    <property type="project" value="UniProtKB-EC"/>
</dbReference>
<dbReference type="InterPro" id="IPR047110">
    <property type="entry name" value="GABD/Sad-like"/>
</dbReference>
<sequence>MAGNVLIVKHASNVPQSAKAFEALLLEAGAPKGLYSNVFATRPQIEKIIADPRIKGVALTGGEKGGAAVASEAGKALKKSTMELGGSDALSA</sequence>
<evidence type="ECO:0000313" key="4">
    <source>
        <dbReference type="Proteomes" id="UP000516349"/>
    </source>
</evidence>
<keyword evidence="1 3" id="KW-0560">Oxidoreductase</keyword>
<dbReference type="KEGG" id="ebla:JGUZn3_08610"/>
<accession>A0A7H1NQN3</accession>
<dbReference type="EC" id="1.2.1.79" evidence="3"/>
<reference evidence="3 4" key="1">
    <citation type="submission" date="2020-08" db="EMBL/GenBank/DDBJ databases">
        <title>Complete genome sequence of Entomobacter blattae G55GP.</title>
        <authorList>
            <person name="Poehlein A."/>
            <person name="Guzman J."/>
            <person name="Daniel R."/>
            <person name="Vilcinskas A."/>
        </authorList>
    </citation>
    <scope>NUCLEOTIDE SEQUENCE [LARGE SCALE GENOMIC DNA]</scope>
    <source>
        <strain evidence="3 4">G55GP</strain>
    </source>
</reference>
<dbReference type="Proteomes" id="UP000516349">
    <property type="component" value="Chromosome"/>
</dbReference>
<feature type="domain" description="Aldehyde dehydrogenase" evidence="2">
    <location>
        <begin position="1"/>
        <end position="90"/>
    </location>
</feature>
<evidence type="ECO:0000259" key="2">
    <source>
        <dbReference type="Pfam" id="PF00171"/>
    </source>
</evidence>
<dbReference type="Gene3D" id="3.40.605.10">
    <property type="entry name" value="Aldehyde Dehydrogenase, Chain A, domain 1"/>
    <property type="match status" value="1"/>
</dbReference>
<keyword evidence="4" id="KW-1185">Reference proteome</keyword>
<dbReference type="PANTHER" id="PTHR43217">
    <property type="entry name" value="SUCCINATE SEMIALDEHYDE DEHYDROGENASE [NAD(P)+] SAD"/>
    <property type="match status" value="1"/>
</dbReference>
<dbReference type="SUPFAM" id="SSF53720">
    <property type="entry name" value="ALDH-like"/>
    <property type="match status" value="1"/>
</dbReference>
<dbReference type="InterPro" id="IPR016161">
    <property type="entry name" value="Ald_DH/histidinol_DH"/>
</dbReference>
<dbReference type="InterPro" id="IPR016162">
    <property type="entry name" value="Ald_DH_N"/>
</dbReference>
<proteinExistence type="predicted"/>